<reference evidence="1" key="1">
    <citation type="submission" date="2019-03" db="EMBL/GenBank/DDBJ databases">
        <authorList>
            <person name="Mank J."/>
            <person name="Almeida P."/>
        </authorList>
    </citation>
    <scope>NUCLEOTIDE SEQUENCE</scope>
    <source>
        <strain evidence="1">78183</strain>
    </source>
</reference>
<sequence>MQLLSSCLLIVTFCCQVYVGSFLLFVQLLRMMSILRLCWLMERGMLMSSRELKLLAQRKESLKIRCLKER</sequence>
<dbReference type="AlphaFoldDB" id="A0A6N2JZI2"/>
<accession>A0A6N2JZI2</accession>
<dbReference type="EMBL" id="CAADRP010000002">
    <property type="protein sequence ID" value="VFU21113.1"/>
    <property type="molecule type" value="Genomic_DNA"/>
</dbReference>
<gene>
    <name evidence="1" type="ORF">SVIM_LOCUS10920</name>
</gene>
<proteinExistence type="predicted"/>
<name>A0A6N2JZI2_SALVM</name>
<organism evidence="1">
    <name type="scientific">Salix viminalis</name>
    <name type="common">Common osier</name>
    <name type="synonym">Basket willow</name>
    <dbReference type="NCBI Taxonomy" id="40686"/>
    <lineage>
        <taxon>Eukaryota</taxon>
        <taxon>Viridiplantae</taxon>
        <taxon>Streptophyta</taxon>
        <taxon>Embryophyta</taxon>
        <taxon>Tracheophyta</taxon>
        <taxon>Spermatophyta</taxon>
        <taxon>Magnoliopsida</taxon>
        <taxon>eudicotyledons</taxon>
        <taxon>Gunneridae</taxon>
        <taxon>Pentapetalae</taxon>
        <taxon>rosids</taxon>
        <taxon>fabids</taxon>
        <taxon>Malpighiales</taxon>
        <taxon>Salicaceae</taxon>
        <taxon>Saliceae</taxon>
        <taxon>Salix</taxon>
    </lineage>
</organism>
<evidence type="ECO:0000313" key="1">
    <source>
        <dbReference type="EMBL" id="VFU21113.1"/>
    </source>
</evidence>
<protein>
    <submittedName>
        <fullName evidence="1">Uncharacterized protein</fullName>
    </submittedName>
</protein>